<accession>A0A1Y2HGM6</accession>
<dbReference type="GO" id="GO:0006888">
    <property type="term" value="P:endoplasmic reticulum to Golgi vesicle-mediated transport"/>
    <property type="evidence" value="ECO:0007669"/>
    <property type="project" value="TreeGrafter"/>
</dbReference>
<dbReference type="GO" id="GO:0005198">
    <property type="term" value="F:structural molecule activity"/>
    <property type="evidence" value="ECO:0007669"/>
    <property type="project" value="InterPro"/>
</dbReference>
<reference evidence="11 12" key="1">
    <citation type="submission" date="2016-07" db="EMBL/GenBank/DDBJ databases">
        <title>Pervasive Adenine N6-methylation of Active Genes in Fungi.</title>
        <authorList>
            <consortium name="DOE Joint Genome Institute"/>
            <person name="Mondo S.J."/>
            <person name="Dannebaum R.O."/>
            <person name="Kuo R.C."/>
            <person name="Labutti K."/>
            <person name="Haridas S."/>
            <person name="Kuo A."/>
            <person name="Salamov A."/>
            <person name="Ahrendt S.R."/>
            <person name="Lipzen A."/>
            <person name="Sullivan W."/>
            <person name="Andreopoulos W.B."/>
            <person name="Clum A."/>
            <person name="Lindquist E."/>
            <person name="Daum C."/>
            <person name="Ramamoorthy G.K."/>
            <person name="Gryganskyi A."/>
            <person name="Culley D."/>
            <person name="Magnuson J.K."/>
            <person name="James T.Y."/>
            <person name="O'Malley M.A."/>
            <person name="Stajich J.E."/>
            <person name="Spatafora J.W."/>
            <person name="Visel A."/>
            <person name="Grigoriev I.V."/>
        </authorList>
    </citation>
    <scope>NUCLEOTIDE SEQUENCE [LARGE SCALE GENOMIC DNA]</scope>
    <source>
        <strain evidence="11 12">PL171</strain>
    </source>
</reference>
<dbReference type="STRING" id="765915.A0A1Y2HGM6"/>
<dbReference type="GO" id="GO:0015031">
    <property type="term" value="P:protein transport"/>
    <property type="evidence" value="ECO:0007669"/>
    <property type="project" value="UniProtKB-KW"/>
</dbReference>
<dbReference type="Pfam" id="PF04733">
    <property type="entry name" value="Coatomer_E"/>
    <property type="match status" value="1"/>
</dbReference>
<keyword evidence="12" id="KW-1185">Reference proteome</keyword>
<keyword evidence="10" id="KW-0968">Cytoplasmic vesicle</keyword>
<keyword evidence="8" id="KW-0333">Golgi apparatus</keyword>
<dbReference type="OrthoDB" id="310217at2759"/>
<dbReference type="AlphaFoldDB" id="A0A1Y2HGM6"/>
<evidence type="ECO:0000313" key="11">
    <source>
        <dbReference type="EMBL" id="ORZ33695.1"/>
    </source>
</evidence>
<dbReference type="GO" id="GO:0006890">
    <property type="term" value="P:retrograde vesicle-mediated transport, Golgi to endoplasmic reticulum"/>
    <property type="evidence" value="ECO:0007669"/>
    <property type="project" value="InterPro"/>
</dbReference>
<evidence type="ECO:0000256" key="10">
    <source>
        <dbReference type="ARBA" id="ARBA00023329"/>
    </source>
</evidence>
<evidence type="ECO:0000256" key="3">
    <source>
        <dbReference type="ARBA" id="ARBA00008827"/>
    </source>
</evidence>
<evidence type="ECO:0000256" key="7">
    <source>
        <dbReference type="ARBA" id="ARBA00022927"/>
    </source>
</evidence>
<name>A0A1Y2HGM6_9FUNG</name>
<dbReference type="EMBL" id="MCFL01000034">
    <property type="protein sequence ID" value="ORZ33695.1"/>
    <property type="molecule type" value="Genomic_DNA"/>
</dbReference>
<evidence type="ECO:0000256" key="8">
    <source>
        <dbReference type="ARBA" id="ARBA00023034"/>
    </source>
</evidence>
<dbReference type="GO" id="GO:0030126">
    <property type="term" value="C:COPI vesicle coat"/>
    <property type="evidence" value="ECO:0007669"/>
    <property type="project" value="TreeGrafter"/>
</dbReference>
<evidence type="ECO:0000256" key="5">
    <source>
        <dbReference type="ARBA" id="ARBA00022490"/>
    </source>
</evidence>
<dbReference type="InterPro" id="IPR011990">
    <property type="entry name" value="TPR-like_helical_dom_sf"/>
</dbReference>
<protein>
    <submittedName>
        <fullName evidence="11">Coatomer epsilon subunit-domain-containing protein</fullName>
    </submittedName>
</protein>
<gene>
    <name evidence="11" type="ORF">BCR44DRAFT_1514628</name>
</gene>
<keyword evidence="9" id="KW-0472">Membrane</keyword>
<dbReference type="PANTHER" id="PTHR10805:SF0">
    <property type="entry name" value="COATOMER SUBUNIT EPSILON"/>
    <property type="match status" value="1"/>
</dbReference>
<proteinExistence type="inferred from homology"/>
<evidence type="ECO:0000256" key="2">
    <source>
        <dbReference type="ARBA" id="ARBA00004347"/>
    </source>
</evidence>
<dbReference type="GO" id="GO:0000139">
    <property type="term" value="C:Golgi membrane"/>
    <property type="evidence" value="ECO:0007669"/>
    <property type="project" value="UniProtKB-SubCell"/>
</dbReference>
<keyword evidence="4" id="KW-0813">Transport</keyword>
<evidence type="ECO:0000256" key="4">
    <source>
        <dbReference type="ARBA" id="ARBA00022448"/>
    </source>
</evidence>
<sequence length="251" mass="26632">MASENLHARALFAVGHHAKLHQLVQSNPSDVDLAYLYRRALIAQGHAYLTTGAAAAAAAEGQSPGYRAFAQLLADPVKAANPRARIVAGEFYLAVGANELPTLPWRNLLSLTTTSTPALNNPNDAIVPQVLEARVHMAVGGAKIQDALWAWEELVQTYAASAYLLTMMGTCHLLQNNWPEAARLFGEAGQLGEGVPPEAQVNMVVASAAAGRADINTLSAMWTHFPKHPFTENLAAKAAAFDLAAAKYASA</sequence>
<comment type="similarity">
    <text evidence="3">Belongs to the COPE family.</text>
</comment>
<evidence type="ECO:0000313" key="12">
    <source>
        <dbReference type="Proteomes" id="UP000193411"/>
    </source>
</evidence>
<comment type="subcellular location">
    <subcellularLocation>
        <location evidence="2">Cytoplasmic vesicle</location>
        <location evidence="2">COPI-coated vesicle membrane</location>
        <topology evidence="2">Peripheral membrane protein</topology>
        <orientation evidence="2">Cytoplasmic side</orientation>
    </subcellularLocation>
    <subcellularLocation>
        <location evidence="1">Golgi apparatus membrane</location>
        <topology evidence="1">Peripheral membrane protein</topology>
        <orientation evidence="1">Cytoplasmic side</orientation>
    </subcellularLocation>
</comment>
<dbReference type="InterPro" id="IPR006822">
    <property type="entry name" value="Coatomer_esu"/>
</dbReference>
<organism evidence="11 12">
    <name type="scientific">Catenaria anguillulae PL171</name>
    <dbReference type="NCBI Taxonomy" id="765915"/>
    <lineage>
        <taxon>Eukaryota</taxon>
        <taxon>Fungi</taxon>
        <taxon>Fungi incertae sedis</taxon>
        <taxon>Blastocladiomycota</taxon>
        <taxon>Blastocladiomycetes</taxon>
        <taxon>Blastocladiales</taxon>
        <taxon>Catenariaceae</taxon>
        <taxon>Catenaria</taxon>
    </lineage>
</organism>
<evidence type="ECO:0000256" key="6">
    <source>
        <dbReference type="ARBA" id="ARBA00022892"/>
    </source>
</evidence>
<evidence type="ECO:0000256" key="1">
    <source>
        <dbReference type="ARBA" id="ARBA00004255"/>
    </source>
</evidence>
<evidence type="ECO:0000256" key="9">
    <source>
        <dbReference type="ARBA" id="ARBA00023136"/>
    </source>
</evidence>
<dbReference type="Proteomes" id="UP000193411">
    <property type="component" value="Unassembled WGS sequence"/>
</dbReference>
<dbReference type="GO" id="GO:0006891">
    <property type="term" value="P:intra-Golgi vesicle-mediated transport"/>
    <property type="evidence" value="ECO:0007669"/>
    <property type="project" value="TreeGrafter"/>
</dbReference>
<keyword evidence="6" id="KW-0931">ER-Golgi transport</keyword>
<keyword evidence="7" id="KW-0653">Protein transport</keyword>
<dbReference type="PANTHER" id="PTHR10805">
    <property type="entry name" value="COATOMER SUBUNIT EPSILON"/>
    <property type="match status" value="1"/>
</dbReference>
<dbReference type="Gene3D" id="1.25.40.10">
    <property type="entry name" value="Tetratricopeptide repeat domain"/>
    <property type="match status" value="1"/>
</dbReference>
<keyword evidence="5" id="KW-0963">Cytoplasm</keyword>
<comment type="caution">
    <text evidence="11">The sequence shown here is derived from an EMBL/GenBank/DDBJ whole genome shotgun (WGS) entry which is preliminary data.</text>
</comment>